<dbReference type="OrthoDB" id="66977at2759"/>
<evidence type="ECO:0000259" key="3">
    <source>
        <dbReference type="SMART" id="SM00487"/>
    </source>
</evidence>
<dbReference type="GO" id="GO:0004386">
    <property type="term" value="F:helicase activity"/>
    <property type="evidence" value="ECO:0007669"/>
    <property type="project" value="TreeGrafter"/>
</dbReference>
<evidence type="ECO:0000313" key="4">
    <source>
        <dbReference type="Proteomes" id="UP000515125"/>
    </source>
</evidence>
<dbReference type="GO" id="GO:0005524">
    <property type="term" value="F:ATP binding"/>
    <property type="evidence" value="ECO:0007669"/>
    <property type="project" value="InterPro"/>
</dbReference>
<dbReference type="RefSeq" id="XP_026192371.1">
    <property type="nucleotide sequence ID" value="XM_026336586.1"/>
</dbReference>
<dbReference type="InterPro" id="IPR014001">
    <property type="entry name" value="Helicase_ATP-bd"/>
</dbReference>
<dbReference type="PANTHER" id="PTHR18934">
    <property type="entry name" value="ATP-DEPENDENT RNA HELICASE"/>
    <property type="match status" value="1"/>
</dbReference>
<evidence type="ECO:0000256" key="2">
    <source>
        <dbReference type="SAM" id="MobiDB-lite"/>
    </source>
</evidence>
<dbReference type="PANTHER" id="PTHR18934:SF145">
    <property type="entry name" value="ATP-DEPENDENT RNA HELICASE DHX57-RELATED"/>
    <property type="match status" value="1"/>
</dbReference>
<dbReference type="SUPFAM" id="SSF52540">
    <property type="entry name" value="P-loop containing nucleoside triphosphate hydrolases"/>
    <property type="match status" value="1"/>
</dbReference>
<keyword evidence="4" id="KW-1185">Reference proteome</keyword>
<evidence type="ECO:0000313" key="5">
    <source>
        <dbReference type="RefSeq" id="XP_026192371.1"/>
    </source>
</evidence>
<evidence type="ECO:0000256" key="1">
    <source>
        <dbReference type="SAM" id="Coils"/>
    </source>
</evidence>
<gene>
    <name evidence="5" type="primary">LOC113147135</name>
</gene>
<accession>A0A6P6RWV2</accession>
<dbReference type="InterPro" id="IPR027417">
    <property type="entry name" value="P-loop_NTPase"/>
</dbReference>
<protein>
    <submittedName>
        <fullName evidence="5">Uncharacterized protein LOC113147135</fullName>
    </submittedName>
</protein>
<name>A0A6P6RWV2_9EIME</name>
<organism evidence="4 5">
    <name type="scientific">Cyclospora cayetanensis</name>
    <dbReference type="NCBI Taxonomy" id="88456"/>
    <lineage>
        <taxon>Eukaryota</taxon>
        <taxon>Sar</taxon>
        <taxon>Alveolata</taxon>
        <taxon>Apicomplexa</taxon>
        <taxon>Conoidasida</taxon>
        <taxon>Coccidia</taxon>
        <taxon>Eucoccidiorida</taxon>
        <taxon>Eimeriorina</taxon>
        <taxon>Eimeriidae</taxon>
        <taxon>Cyclospora</taxon>
    </lineage>
</organism>
<keyword evidence="1" id="KW-0175">Coiled coil</keyword>
<sequence length="566" mass="60995">MPQHGNIRAAPAAASVPAAQLAAGSGARLFQRVREAAAAAAAARAAGGGKGGGRNSLVYLPPFEGIEYTRIAAQKDLCSPLGQARNSQNARCPCSTSGVLCGGGQEVCSTPGYVGGGGTGSGACSGAVSVGSLPIHKHRDRILEHINNNFITCIQGETGCGKSTQVPKFLLDQDALAQKTLQALKAGKKQCCPSGAPLPLPPLENYRPLRCIVTQPRRLACISLAQRVARELGEETGGVVGYRISGESKTSRRTKIFFMTTGYLLQILINAQPALAHMLTEEELSLEAAGKLAALQQLQQRQQQQQQQQQQQLESEGYLNEVTHVVLDEVHERDVDADLLSLVLKLQLRSRIGKLKIVVMSATMEGNLFFNYFSDIHLRNVPGEDKPSLLPAADEHAEEKRSREQGRLKDTDAVYPDKIFVGARRFPVHIVYLEDLLRGENEVTGLRAVSSEQLSGEALLIEGKEEDEGSAICTSATNGSAEPLGRMESTSSPGVCTEVDLKNNGPTQAKLEMDILGALLKRRSLSLQKIFNSFTRTALYERSSCVNDEAWGRKKRAEKKGKNSVS</sequence>
<reference evidence="5" key="1">
    <citation type="submission" date="2025-08" db="UniProtKB">
        <authorList>
            <consortium name="RefSeq"/>
        </authorList>
    </citation>
    <scope>IDENTIFICATION</scope>
</reference>
<feature type="region of interest" description="Disordered" evidence="2">
    <location>
        <begin position="387"/>
        <end position="408"/>
    </location>
</feature>
<feature type="domain" description="Helicase ATP-binding" evidence="3">
    <location>
        <begin position="131"/>
        <end position="396"/>
    </location>
</feature>
<dbReference type="GeneID" id="113147135"/>
<dbReference type="InterPro" id="IPR011545">
    <property type="entry name" value="DEAD/DEAH_box_helicase_dom"/>
</dbReference>
<dbReference type="Proteomes" id="UP000515125">
    <property type="component" value="Unplaced"/>
</dbReference>
<dbReference type="SMART" id="SM00487">
    <property type="entry name" value="DEXDc"/>
    <property type="match status" value="1"/>
</dbReference>
<feature type="coiled-coil region" evidence="1">
    <location>
        <begin position="288"/>
        <end position="316"/>
    </location>
</feature>
<dbReference type="Pfam" id="PF00270">
    <property type="entry name" value="DEAD"/>
    <property type="match status" value="1"/>
</dbReference>
<proteinExistence type="predicted"/>
<dbReference type="GO" id="GO:0003723">
    <property type="term" value="F:RNA binding"/>
    <property type="evidence" value="ECO:0007669"/>
    <property type="project" value="TreeGrafter"/>
</dbReference>
<dbReference type="Gene3D" id="3.40.50.300">
    <property type="entry name" value="P-loop containing nucleotide triphosphate hydrolases"/>
    <property type="match status" value="1"/>
</dbReference>
<dbReference type="CDD" id="cd17917">
    <property type="entry name" value="DEXHc_RHA-like"/>
    <property type="match status" value="1"/>
</dbReference>
<dbReference type="AlphaFoldDB" id="A0A6P6RWV2"/>